<feature type="compositionally biased region" description="Gly residues" evidence="10">
    <location>
        <begin position="7"/>
        <end position="18"/>
    </location>
</feature>
<dbReference type="Pfam" id="PF17862">
    <property type="entry name" value="AAA_lid_3"/>
    <property type="match status" value="1"/>
</dbReference>
<dbReference type="STRING" id="296587.C1E366"/>
<dbReference type="GO" id="GO:0005524">
    <property type="term" value="F:ATP binding"/>
    <property type="evidence" value="ECO:0007669"/>
    <property type="project" value="UniProtKB-KW"/>
</dbReference>
<evidence type="ECO:0000313" key="12">
    <source>
        <dbReference type="EMBL" id="ACO62878.1"/>
    </source>
</evidence>
<gene>
    <name evidence="12" type="ORF">MICPUN_106840</name>
</gene>
<dbReference type="GO" id="GO:0005634">
    <property type="term" value="C:nucleus"/>
    <property type="evidence" value="ECO:0007669"/>
    <property type="project" value="UniProtKB-SubCell"/>
</dbReference>
<dbReference type="GO" id="GO:0007292">
    <property type="term" value="P:female gamete generation"/>
    <property type="evidence" value="ECO:0007669"/>
    <property type="project" value="UniProtKB-ARBA"/>
</dbReference>
<feature type="domain" description="AAA+ ATPase" evidence="11">
    <location>
        <begin position="222"/>
        <end position="361"/>
    </location>
</feature>
<sequence length="444" mass="48947">MGANQSGLGGPGGPGGGPGEEKKKEKKKWQPPPPPQRVGKKLKKKGIDGATRLPDVAPASKCLLRKLKLERVKDWLLMEEEFVTNQERIKPHTERAADDQSKVDELRGSPMSVGNLEEIIDDNHCIVSSSSGPEYYVSIMSFVDKSQLEPGCSVLLHNKTNAVVGVLADDVDPMVSVMKVDKAPLESYADVGGLEEQIQEIKEAVELPLTHPELYEDIGIKPPKGVILYGEPGTGKTLLAKAVANSTSASFLRVVGSELIQKYLGDGPKLVRELFRVAEDMSPSIVFIDEIDAIGTKRYDSNSGGEKEIQRTMIELLTQMDGFEARGDVKVIMATNKIETLDPALLRPGRIDRKIEFPLPDVKTKRHIFGIHTSRMNLSEDVNMEEFVMAKDELSGADIKALCTEAGLLALRERRMQVTHDDFSKAKEKVLYKKKEGVPEGMFM</sequence>
<dbReference type="eggNOG" id="KOG0726">
    <property type="taxonomic scope" value="Eukaryota"/>
</dbReference>
<feature type="compositionally biased region" description="Basic and acidic residues" evidence="10">
    <location>
        <begin position="89"/>
        <end position="107"/>
    </location>
</feature>
<evidence type="ECO:0000256" key="2">
    <source>
        <dbReference type="ARBA" id="ARBA00004496"/>
    </source>
</evidence>
<evidence type="ECO:0000259" key="11">
    <source>
        <dbReference type="SMART" id="SM00382"/>
    </source>
</evidence>
<evidence type="ECO:0000256" key="8">
    <source>
        <dbReference type="ARBA" id="ARBA00023242"/>
    </source>
</evidence>
<keyword evidence="5 9" id="KW-0547">Nucleotide-binding</keyword>
<keyword evidence="8" id="KW-0539">Nucleus</keyword>
<dbReference type="InterPro" id="IPR050221">
    <property type="entry name" value="26S_Proteasome_ATPase"/>
</dbReference>
<dbReference type="FunCoup" id="C1E366">
    <property type="interactions" value="1993"/>
</dbReference>
<reference evidence="12 13" key="1">
    <citation type="journal article" date="2009" name="Science">
        <title>Green evolution and dynamic adaptations revealed by genomes of the marine picoeukaryotes Micromonas.</title>
        <authorList>
            <person name="Worden A.Z."/>
            <person name="Lee J.H."/>
            <person name="Mock T."/>
            <person name="Rouze P."/>
            <person name="Simmons M.P."/>
            <person name="Aerts A.L."/>
            <person name="Allen A.E."/>
            <person name="Cuvelier M.L."/>
            <person name="Derelle E."/>
            <person name="Everett M.V."/>
            <person name="Foulon E."/>
            <person name="Grimwood J."/>
            <person name="Gundlach H."/>
            <person name="Henrissat B."/>
            <person name="Napoli C."/>
            <person name="McDonald S.M."/>
            <person name="Parker M.S."/>
            <person name="Rombauts S."/>
            <person name="Salamov A."/>
            <person name="Von Dassow P."/>
            <person name="Badger J.H."/>
            <person name="Coutinho P.M."/>
            <person name="Demir E."/>
            <person name="Dubchak I."/>
            <person name="Gentemann C."/>
            <person name="Eikrem W."/>
            <person name="Gready J.E."/>
            <person name="John U."/>
            <person name="Lanier W."/>
            <person name="Lindquist E.A."/>
            <person name="Lucas S."/>
            <person name="Mayer K.F."/>
            <person name="Moreau H."/>
            <person name="Not F."/>
            <person name="Otillar R."/>
            <person name="Panaud O."/>
            <person name="Pangilinan J."/>
            <person name="Paulsen I."/>
            <person name="Piegu B."/>
            <person name="Poliakov A."/>
            <person name="Robbens S."/>
            <person name="Schmutz J."/>
            <person name="Toulza E."/>
            <person name="Wyss T."/>
            <person name="Zelensky A."/>
            <person name="Zhou K."/>
            <person name="Armbrust E.V."/>
            <person name="Bhattacharya D."/>
            <person name="Goodenough U.W."/>
            <person name="Van de Peer Y."/>
            <person name="Grigoriev I.V."/>
        </authorList>
    </citation>
    <scope>NUCLEOTIDE SEQUENCE [LARGE SCALE GENOMIC DNA]</scope>
    <source>
        <strain evidence="13">RCC299 / NOUM17</strain>
    </source>
</reference>
<dbReference type="AlphaFoldDB" id="C1E366"/>
<dbReference type="RefSeq" id="XP_002501620.1">
    <property type="nucleotide sequence ID" value="XM_002501574.1"/>
</dbReference>
<dbReference type="GO" id="GO:0005737">
    <property type="term" value="C:cytoplasm"/>
    <property type="evidence" value="ECO:0007669"/>
    <property type="project" value="UniProtKB-SubCell"/>
</dbReference>
<keyword evidence="13" id="KW-1185">Reference proteome</keyword>
<keyword evidence="6 9" id="KW-0067">ATP-binding</keyword>
<dbReference type="SUPFAM" id="SSF52540">
    <property type="entry name" value="P-loop containing nucleoside triphosphate hydrolases"/>
    <property type="match status" value="1"/>
</dbReference>
<comment type="subcellular location">
    <subcellularLocation>
        <location evidence="2">Cytoplasm</location>
    </subcellularLocation>
    <subcellularLocation>
        <location evidence="1">Nucleus</location>
    </subcellularLocation>
</comment>
<dbReference type="GeneID" id="8242532"/>
<dbReference type="PROSITE" id="PS00674">
    <property type="entry name" value="AAA"/>
    <property type="match status" value="1"/>
</dbReference>
<accession>C1E366</accession>
<dbReference type="InParanoid" id="C1E366"/>
<evidence type="ECO:0000256" key="9">
    <source>
        <dbReference type="RuleBase" id="RU003651"/>
    </source>
</evidence>
<evidence type="ECO:0000256" key="4">
    <source>
        <dbReference type="ARBA" id="ARBA00022490"/>
    </source>
</evidence>
<evidence type="ECO:0000256" key="10">
    <source>
        <dbReference type="SAM" id="MobiDB-lite"/>
    </source>
</evidence>
<keyword evidence="7" id="KW-0647">Proteasome</keyword>
<dbReference type="SMART" id="SM00382">
    <property type="entry name" value="AAA"/>
    <property type="match status" value="1"/>
</dbReference>
<dbReference type="FunFam" id="3.40.50.300:FF:000039">
    <property type="entry name" value="26S proteasome regulatory subunit 4"/>
    <property type="match status" value="1"/>
</dbReference>
<dbReference type="Pfam" id="PF16450">
    <property type="entry name" value="Prot_ATP_ID_OB_C"/>
    <property type="match status" value="1"/>
</dbReference>
<comment type="similarity">
    <text evidence="3 9">Belongs to the AAA ATPase family.</text>
</comment>
<dbReference type="FunFam" id="2.40.50.140:FF:000067">
    <property type="entry name" value="26S protease regulatory subunit 4"/>
    <property type="match status" value="1"/>
</dbReference>
<dbReference type="InterPro" id="IPR041569">
    <property type="entry name" value="AAA_lid_3"/>
</dbReference>
<evidence type="ECO:0000256" key="3">
    <source>
        <dbReference type="ARBA" id="ARBA00006914"/>
    </source>
</evidence>
<dbReference type="CDD" id="cd19502">
    <property type="entry name" value="RecA-like_PAN_like"/>
    <property type="match status" value="1"/>
</dbReference>
<dbReference type="Gene3D" id="1.10.8.60">
    <property type="match status" value="1"/>
</dbReference>
<dbReference type="OrthoDB" id="2013077at2759"/>
<dbReference type="InterPro" id="IPR003960">
    <property type="entry name" value="ATPase_AAA_CS"/>
</dbReference>
<dbReference type="Pfam" id="PF00004">
    <property type="entry name" value="AAA"/>
    <property type="match status" value="1"/>
</dbReference>
<dbReference type="EMBL" id="CP001325">
    <property type="protein sequence ID" value="ACO62878.1"/>
    <property type="molecule type" value="Genomic_DNA"/>
</dbReference>
<dbReference type="InterPro" id="IPR012340">
    <property type="entry name" value="NA-bd_OB-fold"/>
</dbReference>
<dbReference type="GO" id="GO:0010078">
    <property type="term" value="P:maintenance of root meristem identity"/>
    <property type="evidence" value="ECO:0007669"/>
    <property type="project" value="UniProtKB-ARBA"/>
</dbReference>
<dbReference type="Gene3D" id="2.40.50.140">
    <property type="entry name" value="Nucleic acid-binding proteins"/>
    <property type="match status" value="1"/>
</dbReference>
<feature type="region of interest" description="Disordered" evidence="10">
    <location>
        <begin position="89"/>
        <end position="109"/>
    </location>
</feature>
<name>C1E366_MICCC</name>
<keyword evidence="4" id="KW-0963">Cytoplasm</keyword>
<dbReference type="InterPro" id="IPR003959">
    <property type="entry name" value="ATPase_AAA_core"/>
</dbReference>
<evidence type="ECO:0000256" key="5">
    <source>
        <dbReference type="ARBA" id="ARBA00022741"/>
    </source>
</evidence>
<organism evidence="12 13">
    <name type="scientific">Micromonas commoda (strain RCC299 / NOUM17 / CCMP2709)</name>
    <name type="common">Picoplanktonic green alga</name>
    <dbReference type="NCBI Taxonomy" id="296587"/>
    <lineage>
        <taxon>Eukaryota</taxon>
        <taxon>Viridiplantae</taxon>
        <taxon>Chlorophyta</taxon>
        <taxon>Mamiellophyceae</taxon>
        <taxon>Mamiellales</taxon>
        <taxon>Mamiellaceae</taxon>
        <taxon>Micromonas</taxon>
    </lineage>
</organism>
<protein>
    <recommendedName>
        <fullName evidence="11">AAA+ ATPase domain-containing protein</fullName>
    </recommendedName>
</protein>
<dbReference type="KEGG" id="mis:MICPUN_106840"/>
<dbReference type="GO" id="GO:0048232">
    <property type="term" value="P:male gamete generation"/>
    <property type="evidence" value="ECO:0007669"/>
    <property type="project" value="UniProtKB-ARBA"/>
</dbReference>
<dbReference type="InterPro" id="IPR032501">
    <property type="entry name" value="Prot_ATP_ID_OB_2nd"/>
</dbReference>
<dbReference type="GO" id="GO:0016887">
    <property type="term" value="F:ATP hydrolysis activity"/>
    <property type="evidence" value="ECO:0007669"/>
    <property type="project" value="InterPro"/>
</dbReference>
<dbReference type="Gene3D" id="3.40.50.300">
    <property type="entry name" value="P-loop containing nucleotide triphosphate hydrolases"/>
    <property type="match status" value="1"/>
</dbReference>
<dbReference type="InterPro" id="IPR027417">
    <property type="entry name" value="P-loop_NTPase"/>
</dbReference>
<dbReference type="PANTHER" id="PTHR23073">
    <property type="entry name" value="26S PROTEASOME REGULATORY SUBUNIT"/>
    <property type="match status" value="1"/>
</dbReference>
<evidence type="ECO:0000256" key="6">
    <source>
        <dbReference type="ARBA" id="ARBA00022840"/>
    </source>
</evidence>
<dbReference type="InterPro" id="IPR003593">
    <property type="entry name" value="AAA+_ATPase"/>
</dbReference>
<dbReference type="OMA" id="QDDTDPM"/>
<evidence type="ECO:0000313" key="13">
    <source>
        <dbReference type="Proteomes" id="UP000002009"/>
    </source>
</evidence>
<dbReference type="GO" id="GO:0000502">
    <property type="term" value="C:proteasome complex"/>
    <property type="evidence" value="ECO:0007669"/>
    <property type="project" value="UniProtKB-KW"/>
</dbReference>
<evidence type="ECO:0000256" key="7">
    <source>
        <dbReference type="ARBA" id="ARBA00022942"/>
    </source>
</evidence>
<dbReference type="FunFam" id="1.10.8.60:FF:000007">
    <property type="entry name" value="26S proteasome regulatory subunit 4"/>
    <property type="match status" value="1"/>
</dbReference>
<evidence type="ECO:0000256" key="1">
    <source>
        <dbReference type="ARBA" id="ARBA00004123"/>
    </source>
</evidence>
<feature type="region of interest" description="Disordered" evidence="10">
    <location>
        <begin position="1"/>
        <end position="52"/>
    </location>
</feature>
<dbReference type="Proteomes" id="UP000002009">
    <property type="component" value="Chromosome 4"/>
</dbReference>
<proteinExistence type="inferred from homology"/>